<proteinExistence type="inferred from homology"/>
<comment type="similarity">
    <text evidence="1">Belongs to the YciI family.</text>
</comment>
<dbReference type="SUPFAM" id="SSF54909">
    <property type="entry name" value="Dimeric alpha+beta barrel"/>
    <property type="match status" value="1"/>
</dbReference>
<dbReference type="InterPro" id="IPR005545">
    <property type="entry name" value="YCII"/>
</dbReference>
<dbReference type="AlphaFoldDB" id="A0A4R0K1W1"/>
<sequence length="148" mass="16132">MRYLMIFQATDTSEGGELASERSLTEMGLVMAEMAEKGVLLAGEGLLPSSRGFRMQLDGGGKRRVVDGPFAETKELIAGFCLIEVASREEAVEWGWRCLAADDGNTGTLELRQVAAPEDFGDEFTPEARAREAETFLKAAENLHKSNT</sequence>
<dbReference type="InterPro" id="IPR011008">
    <property type="entry name" value="Dimeric_a/b-barrel"/>
</dbReference>
<dbReference type="PANTHER" id="PTHR35174:SF4">
    <property type="entry name" value="BLL7163 PROTEIN"/>
    <property type="match status" value="1"/>
</dbReference>
<name>A0A4R0K1W1_9ACTN</name>
<protein>
    <submittedName>
        <fullName evidence="3">YciI family protein</fullName>
    </submittedName>
</protein>
<gene>
    <name evidence="3" type="ORF">E0H75_04645</name>
</gene>
<evidence type="ECO:0000313" key="4">
    <source>
        <dbReference type="Proteomes" id="UP000293342"/>
    </source>
</evidence>
<evidence type="ECO:0000256" key="1">
    <source>
        <dbReference type="ARBA" id="ARBA00007689"/>
    </source>
</evidence>
<reference evidence="3 4" key="1">
    <citation type="submission" date="2019-02" db="EMBL/GenBank/DDBJ databases">
        <title>Kribbella capetownensis sp. nov. and Kribbella speibonae sp. nov., isolated from soil.</title>
        <authorList>
            <person name="Curtis S.M."/>
            <person name="Norton I."/>
            <person name="Everest G.J."/>
            <person name="Meyers P.R."/>
        </authorList>
    </citation>
    <scope>NUCLEOTIDE SEQUENCE [LARGE SCALE GENOMIC DNA]</scope>
    <source>
        <strain evidence="3 4">YM53</strain>
    </source>
</reference>
<organism evidence="3 4">
    <name type="scientific">Kribbella capetownensis</name>
    <dbReference type="NCBI Taxonomy" id="1572659"/>
    <lineage>
        <taxon>Bacteria</taxon>
        <taxon>Bacillati</taxon>
        <taxon>Actinomycetota</taxon>
        <taxon>Actinomycetes</taxon>
        <taxon>Propionibacteriales</taxon>
        <taxon>Kribbellaceae</taxon>
        <taxon>Kribbella</taxon>
    </lineage>
</organism>
<accession>A0A4R0K1W1</accession>
<dbReference type="Pfam" id="PF03795">
    <property type="entry name" value="YCII"/>
    <property type="match status" value="1"/>
</dbReference>
<evidence type="ECO:0000259" key="2">
    <source>
        <dbReference type="Pfam" id="PF03795"/>
    </source>
</evidence>
<comment type="caution">
    <text evidence="3">The sequence shown here is derived from an EMBL/GenBank/DDBJ whole genome shotgun (WGS) entry which is preliminary data.</text>
</comment>
<dbReference type="OrthoDB" id="668782at2"/>
<keyword evidence="4" id="KW-1185">Reference proteome</keyword>
<dbReference type="Proteomes" id="UP000293342">
    <property type="component" value="Unassembled WGS sequence"/>
</dbReference>
<evidence type="ECO:0000313" key="3">
    <source>
        <dbReference type="EMBL" id="TCC53027.1"/>
    </source>
</evidence>
<dbReference type="PANTHER" id="PTHR35174">
    <property type="entry name" value="BLL7171 PROTEIN-RELATED"/>
    <property type="match status" value="1"/>
</dbReference>
<dbReference type="EMBL" id="SJKD01000001">
    <property type="protein sequence ID" value="TCC53027.1"/>
    <property type="molecule type" value="Genomic_DNA"/>
</dbReference>
<feature type="domain" description="YCII-related" evidence="2">
    <location>
        <begin position="1"/>
        <end position="104"/>
    </location>
</feature>
<dbReference type="Gene3D" id="3.30.70.1060">
    <property type="entry name" value="Dimeric alpha+beta barrel"/>
    <property type="match status" value="1"/>
</dbReference>